<evidence type="ECO:0000313" key="4">
    <source>
        <dbReference type="Proteomes" id="UP001210609"/>
    </source>
</evidence>
<dbReference type="AlphaFoldDB" id="A0A640TU06"/>
<name>A0A640TU06_STRNI</name>
<reference evidence="1 3" key="1">
    <citation type="submission" date="2019-12" db="EMBL/GenBank/DDBJ databases">
        <title>Whole genome shotgun sequence of Streptomyces libani subsp. libani NBRC 13452.</title>
        <authorList>
            <person name="Ichikawa N."/>
            <person name="Kimura A."/>
            <person name="Kitahashi Y."/>
            <person name="Komaki H."/>
            <person name="Tamura T."/>
        </authorList>
    </citation>
    <scope>NUCLEOTIDE SEQUENCE [LARGE SCALE GENOMIC DNA]</scope>
    <source>
        <strain evidence="1 3">NBRC 13452</strain>
    </source>
</reference>
<dbReference type="Proteomes" id="UP001210609">
    <property type="component" value="Chromosome"/>
</dbReference>
<evidence type="ECO:0000313" key="3">
    <source>
        <dbReference type="Proteomes" id="UP000429552"/>
    </source>
</evidence>
<organism evidence="1 3">
    <name type="scientific">Streptomyces nigrescens</name>
    <dbReference type="NCBI Taxonomy" id="1920"/>
    <lineage>
        <taxon>Bacteria</taxon>
        <taxon>Bacillati</taxon>
        <taxon>Actinomycetota</taxon>
        <taxon>Actinomycetes</taxon>
        <taxon>Kitasatosporales</taxon>
        <taxon>Streptomycetaceae</taxon>
        <taxon>Streptomyces</taxon>
    </lineage>
</organism>
<protein>
    <submittedName>
        <fullName evidence="1">Uncharacterized protein</fullName>
    </submittedName>
</protein>
<dbReference type="Proteomes" id="UP000429552">
    <property type="component" value="Unassembled WGS sequence"/>
</dbReference>
<sequence length="162" mass="16639">MAWTDSRVFGQFLYSPLCQGTTTPATGYTGLDTDTVKVALFNNSVTPDRNAAVGSTGFNTGTWTTTNEVTDATNWVSGGRALSGVAFSSITNGVMFDATDLAGGGTVTITNAYGCLVYDDTISGGTVAAQGVSFNYFGGAQSVTSGTFTIVWNASGVFQITG</sequence>
<reference evidence="2 4" key="2">
    <citation type="submission" date="2022-12" db="EMBL/GenBank/DDBJ databases">
        <authorList>
            <person name="Ruckert C."/>
            <person name="Busche T."/>
            <person name="Kalinowski J."/>
            <person name="Wittmann C."/>
        </authorList>
    </citation>
    <scope>NUCLEOTIDE SEQUENCE [LARGE SCALE GENOMIC DNA]</scope>
    <source>
        <strain evidence="2 4">DSM 40555</strain>
    </source>
</reference>
<accession>A0A640TU06</accession>
<proteinExistence type="predicted"/>
<dbReference type="RefSeq" id="WP_159492427.1">
    <property type="nucleotide sequence ID" value="NZ_BLIP01000005.1"/>
</dbReference>
<gene>
    <name evidence="1" type="ORF">Sliba_80460</name>
    <name evidence="2" type="ORF">STRLI_000058</name>
</gene>
<evidence type="ECO:0000313" key="2">
    <source>
        <dbReference type="EMBL" id="WAT94452.1"/>
    </source>
</evidence>
<keyword evidence="4" id="KW-1185">Reference proteome</keyword>
<dbReference type="EMBL" id="CP114202">
    <property type="protein sequence ID" value="WAT94452.1"/>
    <property type="molecule type" value="Genomic_DNA"/>
</dbReference>
<dbReference type="EMBL" id="BLIP01000005">
    <property type="protein sequence ID" value="GFE27593.1"/>
    <property type="molecule type" value="Genomic_DNA"/>
</dbReference>
<evidence type="ECO:0000313" key="1">
    <source>
        <dbReference type="EMBL" id="GFE27593.1"/>
    </source>
</evidence>